<organism evidence="2 3">
    <name type="scientific">Eschrichtius robustus</name>
    <name type="common">California gray whale</name>
    <name type="synonym">Eschrichtius gibbosus</name>
    <dbReference type="NCBI Taxonomy" id="9764"/>
    <lineage>
        <taxon>Eukaryota</taxon>
        <taxon>Metazoa</taxon>
        <taxon>Chordata</taxon>
        <taxon>Craniata</taxon>
        <taxon>Vertebrata</taxon>
        <taxon>Euteleostomi</taxon>
        <taxon>Mammalia</taxon>
        <taxon>Eutheria</taxon>
        <taxon>Laurasiatheria</taxon>
        <taxon>Artiodactyla</taxon>
        <taxon>Whippomorpha</taxon>
        <taxon>Cetacea</taxon>
        <taxon>Mysticeti</taxon>
        <taxon>Eschrichtiidae</taxon>
        <taxon>Eschrichtius</taxon>
    </lineage>
</organism>
<evidence type="ECO:0000313" key="2">
    <source>
        <dbReference type="EMBL" id="KAJ8794364.1"/>
    </source>
</evidence>
<accession>A0AB34HSF0</accession>
<dbReference type="AlphaFoldDB" id="A0AB34HSF0"/>
<dbReference type="EMBL" id="JAIQCJ010000850">
    <property type="protein sequence ID" value="KAJ8794364.1"/>
    <property type="molecule type" value="Genomic_DNA"/>
</dbReference>
<keyword evidence="3" id="KW-1185">Reference proteome</keyword>
<evidence type="ECO:0000313" key="3">
    <source>
        <dbReference type="Proteomes" id="UP001159641"/>
    </source>
</evidence>
<sequence>MSPPILRLNGPIAFSRIPSLVRFLFDPSSDEEAEVQRHSGTFCPCAVRSPHPAWWLQNDRVPKELACRAELDFSTHVVSTAERYLRDFFSVMLQSATSPLHIDKVALTLSKHTVCEFSPFFKKGVFDYSSHGTGGWLSCDGNFDLWRVRGSESSEALAVETRDLPRPSEVQLGVQTPVGSEPEREQTAGATPNPTGVESCFQAPRGAVISCSSKRPERRAKGRFVTRGPQTSQMRQMPTCVCGTWKKGDSWVSRKSGDGKRQPDGPNLGDHHGTLEREVRPSHDVLLRCPGLGSDAAAGKLRVSRYNFISVDGNSSGVIPRIQEQAKIDSPLHNEKPRFPTG</sequence>
<gene>
    <name evidence="2" type="ORF">J1605_003131</name>
</gene>
<name>A0AB34HSF0_ESCRO</name>
<feature type="region of interest" description="Disordered" evidence="1">
    <location>
        <begin position="165"/>
        <end position="199"/>
    </location>
</feature>
<feature type="region of interest" description="Disordered" evidence="1">
    <location>
        <begin position="322"/>
        <end position="342"/>
    </location>
</feature>
<protein>
    <submittedName>
        <fullName evidence="2">Uncharacterized protein</fullName>
    </submittedName>
</protein>
<feature type="region of interest" description="Disordered" evidence="1">
    <location>
        <begin position="212"/>
        <end position="236"/>
    </location>
</feature>
<feature type="compositionally biased region" description="Basic and acidic residues" evidence="1">
    <location>
        <begin position="324"/>
        <end position="342"/>
    </location>
</feature>
<proteinExistence type="predicted"/>
<feature type="region of interest" description="Disordered" evidence="1">
    <location>
        <begin position="250"/>
        <end position="279"/>
    </location>
</feature>
<reference evidence="2 3" key="1">
    <citation type="submission" date="2022-11" db="EMBL/GenBank/DDBJ databases">
        <title>Whole genome sequence of Eschrichtius robustus ER-17-0199.</title>
        <authorList>
            <person name="Bruniche-Olsen A."/>
            <person name="Black A.N."/>
            <person name="Fields C.J."/>
            <person name="Walden K."/>
            <person name="Dewoody J.A."/>
        </authorList>
    </citation>
    <scope>NUCLEOTIDE SEQUENCE [LARGE SCALE GENOMIC DNA]</scope>
    <source>
        <strain evidence="2">ER-17-0199</strain>
        <tissue evidence="2">Blubber</tissue>
    </source>
</reference>
<evidence type="ECO:0000256" key="1">
    <source>
        <dbReference type="SAM" id="MobiDB-lite"/>
    </source>
</evidence>
<comment type="caution">
    <text evidence="2">The sequence shown here is derived from an EMBL/GenBank/DDBJ whole genome shotgun (WGS) entry which is preliminary data.</text>
</comment>
<dbReference type="Proteomes" id="UP001159641">
    <property type="component" value="Unassembled WGS sequence"/>
</dbReference>
<feature type="compositionally biased region" description="Basic and acidic residues" evidence="1">
    <location>
        <begin position="255"/>
        <end position="279"/>
    </location>
</feature>